<dbReference type="Proteomes" id="UP000474778">
    <property type="component" value="Unassembled WGS sequence"/>
</dbReference>
<sequence>MFNKNANLGKMDQFMSVITAGAIISLFVVYESLFGQDLAIQQVVIELLRH</sequence>
<reference evidence="2 3" key="1">
    <citation type="submission" date="2019-12" db="EMBL/GenBank/DDBJ databases">
        <title>Shewanella insulae sp. nov., isolated from a tidal flat.</title>
        <authorList>
            <person name="Yoon J.-H."/>
        </authorList>
    </citation>
    <scope>NUCLEOTIDE SEQUENCE [LARGE SCALE GENOMIC DNA]</scope>
    <source>
        <strain evidence="2 3">JBTF-M18</strain>
    </source>
</reference>
<feature type="transmembrane region" description="Helical" evidence="1">
    <location>
        <begin position="12"/>
        <end position="30"/>
    </location>
</feature>
<dbReference type="EMBL" id="WRPA01000017">
    <property type="protein sequence ID" value="MXR70301.1"/>
    <property type="molecule type" value="Genomic_DNA"/>
</dbReference>
<evidence type="ECO:0000313" key="3">
    <source>
        <dbReference type="Proteomes" id="UP000474778"/>
    </source>
</evidence>
<dbReference type="RefSeq" id="WP_160798254.1">
    <property type="nucleotide sequence ID" value="NZ_WRPA01000017.1"/>
</dbReference>
<keyword evidence="3" id="KW-1185">Reference proteome</keyword>
<evidence type="ECO:0000256" key="1">
    <source>
        <dbReference type="SAM" id="Phobius"/>
    </source>
</evidence>
<keyword evidence="1" id="KW-0812">Transmembrane</keyword>
<evidence type="ECO:0000313" key="2">
    <source>
        <dbReference type="EMBL" id="MXR70301.1"/>
    </source>
</evidence>
<name>A0A6L7I4L2_9GAMM</name>
<comment type="caution">
    <text evidence="2">The sequence shown here is derived from an EMBL/GenBank/DDBJ whole genome shotgun (WGS) entry which is preliminary data.</text>
</comment>
<dbReference type="AlphaFoldDB" id="A0A6L7I4L2"/>
<organism evidence="2 3">
    <name type="scientific">Shewanella insulae</name>
    <dbReference type="NCBI Taxonomy" id="2681496"/>
    <lineage>
        <taxon>Bacteria</taxon>
        <taxon>Pseudomonadati</taxon>
        <taxon>Pseudomonadota</taxon>
        <taxon>Gammaproteobacteria</taxon>
        <taxon>Alteromonadales</taxon>
        <taxon>Shewanellaceae</taxon>
        <taxon>Shewanella</taxon>
    </lineage>
</organism>
<accession>A0A6L7I4L2</accession>
<proteinExistence type="predicted"/>
<protein>
    <submittedName>
        <fullName evidence="2">Uncharacterized protein</fullName>
    </submittedName>
</protein>
<keyword evidence="1" id="KW-0472">Membrane</keyword>
<gene>
    <name evidence="2" type="ORF">GNT65_16710</name>
</gene>
<keyword evidence="1" id="KW-1133">Transmembrane helix</keyword>